<evidence type="ECO:0000313" key="2">
    <source>
        <dbReference type="EMBL" id="PUU75873.1"/>
    </source>
</evidence>
<feature type="compositionally biased region" description="Polar residues" evidence="1">
    <location>
        <begin position="8"/>
        <end position="20"/>
    </location>
</feature>
<accession>A0A2T6ZK69</accession>
<dbReference type="Proteomes" id="UP000244722">
    <property type="component" value="Unassembled WGS sequence"/>
</dbReference>
<comment type="caution">
    <text evidence="2">The sequence shown here is derived from an EMBL/GenBank/DDBJ whole genome shotgun (WGS) entry which is preliminary data.</text>
</comment>
<dbReference type="EMBL" id="NESQ01000210">
    <property type="protein sequence ID" value="PUU75873.1"/>
    <property type="molecule type" value="Genomic_DNA"/>
</dbReference>
<feature type="non-terminal residue" evidence="2">
    <location>
        <position position="120"/>
    </location>
</feature>
<name>A0A2T6ZK69_TUBBO</name>
<reference evidence="2 3" key="1">
    <citation type="submission" date="2017-04" db="EMBL/GenBank/DDBJ databases">
        <title>Draft genome sequence of Tuber borchii Vittad., a whitish edible truffle.</title>
        <authorList>
            <consortium name="DOE Joint Genome Institute"/>
            <person name="Murat C."/>
            <person name="Kuo A."/>
            <person name="Barry K.W."/>
            <person name="Clum A."/>
            <person name="Dockter R.B."/>
            <person name="Fauchery L."/>
            <person name="Iotti M."/>
            <person name="Kohler A."/>
            <person name="Labutti K."/>
            <person name="Lindquist E.A."/>
            <person name="Lipzen A."/>
            <person name="Ohm R.A."/>
            <person name="Wang M."/>
            <person name="Grigoriev I.V."/>
            <person name="Zambonelli A."/>
            <person name="Martin F.M."/>
        </authorList>
    </citation>
    <scope>NUCLEOTIDE SEQUENCE [LARGE SCALE GENOMIC DNA]</scope>
    <source>
        <strain evidence="2 3">Tbo3840</strain>
    </source>
</reference>
<evidence type="ECO:0008006" key="4">
    <source>
        <dbReference type="Google" id="ProtNLM"/>
    </source>
</evidence>
<dbReference type="STRING" id="42251.A0A2T6ZK69"/>
<feature type="region of interest" description="Disordered" evidence="1">
    <location>
        <begin position="1"/>
        <end position="27"/>
    </location>
</feature>
<sequence>KNRRSGVHPSTNFDLLSHNSTPPPSDIEADARDLHCAQQIDMILSPITSTPETRRAIRTIWHGEYESIVKGAEEGNERVRKYLVATDLSGEAQQAREWTIGTVLRNRDTLVAIYAIDQDT</sequence>
<evidence type="ECO:0000313" key="3">
    <source>
        <dbReference type="Proteomes" id="UP000244722"/>
    </source>
</evidence>
<dbReference type="AlphaFoldDB" id="A0A2T6ZK69"/>
<keyword evidence="3" id="KW-1185">Reference proteome</keyword>
<protein>
    <recommendedName>
        <fullName evidence="4">UspA domain-containing protein</fullName>
    </recommendedName>
</protein>
<organism evidence="2 3">
    <name type="scientific">Tuber borchii</name>
    <name type="common">White truffle</name>
    <dbReference type="NCBI Taxonomy" id="42251"/>
    <lineage>
        <taxon>Eukaryota</taxon>
        <taxon>Fungi</taxon>
        <taxon>Dikarya</taxon>
        <taxon>Ascomycota</taxon>
        <taxon>Pezizomycotina</taxon>
        <taxon>Pezizomycetes</taxon>
        <taxon>Pezizales</taxon>
        <taxon>Tuberaceae</taxon>
        <taxon>Tuber</taxon>
    </lineage>
</organism>
<gene>
    <name evidence="2" type="ORF">B9Z19DRAFT_920566</name>
</gene>
<feature type="non-terminal residue" evidence="2">
    <location>
        <position position="1"/>
    </location>
</feature>
<evidence type="ECO:0000256" key="1">
    <source>
        <dbReference type="SAM" id="MobiDB-lite"/>
    </source>
</evidence>
<proteinExistence type="predicted"/>
<dbReference type="OrthoDB" id="992776at2759"/>